<dbReference type="RefSeq" id="WP_322878226.1">
    <property type="nucleotide sequence ID" value="NZ_JAVMIP010000007.1"/>
</dbReference>
<dbReference type="AlphaFoldDB" id="A0AAE4JYG5"/>
<organism evidence="2 3">
    <name type="scientific">Pseudocalidococcus azoricus BACA0444</name>
    <dbReference type="NCBI Taxonomy" id="2918990"/>
    <lineage>
        <taxon>Bacteria</taxon>
        <taxon>Bacillati</taxon>
        <taxon>Cyanobacteriota</taxon>
        <taxon>Cyanophyceae</taxon>
        <taxon>Acaryochloridales</taxon>
        <taxon>Thermosynechococcaceae</taxon>
        <taxon>Pseudocalidococcus</taxon>
        <taxon>Pseudocalidococcus azoricus</taxon>
    </lineage>
</organism>
<proteinExistence type="predicted"/>
<dbReference type="PANTHER" id="PTHR38773">
    <property type="entry name" value="PROTEIN SPRT"/>
    <property type="match status" value="1"/>
</dbReference>
<sequence>MDIHFQLGTVNLGEEPGRLFKTQIIAAHDQALQHLQPYLSPHQVRFLDQAVMVSFSQRMRSCAGRAIGGQEIKLNYRLLLQNPTELIPTYLHELAHILAHRLYQARGHDPHWQELMAWIGQSPRRTHQMDVSGLKLRQKRYRYLCHCSEHFISAHRQTKIRRGVTYQCRYCHEVLRAAS</sequence>
<evidence type="ECO:0000313" key="3">
    <source>
        <dbReference type="Proteomes" id="UP001268256"/>
    </source>
</evidence>
<protein>
    <submittedName>
        <fullName evidence="2">SprT-like domain-containing protein</fullName>
    </submittedName>
</protein>
<dbReference type="SMART" id="SM00731">
    <property type="entry name" value="SprT"/>
    <property type="match status" value="1"/>
</dbReference>
<keyword evidence="3" id="KW-1185">Reference proteome</keyword>
<gene>
    <name evidence="2" type="ORF">RIF25_09095</name>
</gene>
<dbReference type="Proteomes" id="UP001268256">
    <property type="component" value="Unassembled WGS sequence"/>
</dbReference>
<reference evidence="3" key="1">
    <citation type="submission" date="2023-07" db="EMBL/GenBank/DDBJ databases">
        <authorList>
            <person name="Luz R."/>
            <person name="Cordeiro R."/>
            <person name="Fonseca A."/>
            <person name="Goncalves V."/>
        </authorList>
    </citation>
    <scope>NUCLEOTIDE SEQUENCE [LARGE SCALE GENOMIC DNA]</scope>
    <source>
        <strain evidence="3">BACA0444</strain>
    </source>
</reference>
<feature type="domain" description="SprT-like" evidence="1">
    <location>
        <begin position="33"/>
        <end position="178"/>
    </location>
</feature>
<dbReference type="PANTHER" id="PTHR38773:SF1">
    <property type="entry name" value="PROTEIN SPRT"/>
    <property type="match status" value="1"/>
</dbReference>
<dbReference type="Pfam" id="PF10263">
    <property type="entry name" value="SprT-like"/>
    <property type="match status" value="1"/>
</dbReference>
<dbReference type="GO" id="GO:0006950">
    <property type="term" value="P:response to stress"/>
    <property type="evidence" value="ECO:0007669"/>
    <property type="project" value="UniProtKB-ARBA"/>
</dbReference>
<accession>A0AAE4JYG5</accession>
<dbReference type="EMBL" id="JAVMIP010000007">
    <property type="protein sequence ID" value="MDS3860969.1"/>
    <property type="molecule type" value="Genomic_DNA"/>
</dbReference>
<dbReference type="InterPro" id="IPR006640">
    <property type="entry name" value="SprT-like_domain"/>
</dbReference>
<comment type="caution">
    <text evidence="2">The sequence shown here is derived from an EMBL/GenBank/DDBJ whole genome shotgun (WGS) entry which is preliminary data.</text>
</comment>
<name>A0AAE4JYG5_9CYAN</name>
<evidence type="ECO:0000259" key="1">
    <source>
        <dbReference type="SMART" id="SM00731"/>
    </source>
</evidence>
<evidence type="ECO:0000313" key="2">
    <source>
        <dbReference type="EMBL" id="MDS3860969.1"/>
    </source>
</evidence>